<keyword evidence="1" id="KW-1133">Transmembrane helix</keyword>
<keyword evidence="1" id="KW-0812">Transmembrane</keyword>
<evidence type="ECO:0000256" key="1">
    <source>
        <dbReference type="SAM" id="Phobius"/>
    </source>
</evidence>
<organism evidence="2">
    <name type="scientific">uncultured Eubacteriales bacterium</name>
    <dbReference type="NCBI Taxonomy" id="172733"/>
    <lineage>
        <taxon>Bacteria</taxon>
        <taxon>Bacillati</taxon>
        <taxon>Bacillota</taxon>
        <taxon>Clostridia</taxon>
        <taxon>Eubacteriales</taxon>
        <taxon>environmental samples</taxon>
    </lineage>
</organism>
<dbReference type="Pfam" id="PF22564">
    <property type="entry name" value="HAAS"/>
    <property type="match status" value="1"/>
</dbReference>
<feature type="transmembrane region" description="Helical" evidence="1">
    <location>
        <begin position="143"/>
        <end position="166"/>
    </location>
</feature>
<dbReference type="AlphaFoldDB" id="A0A212K161"/>
<dbReference type="EMBL" id="FLUN01000001">
    <property type="protein sequence ID" value="SBW05255.1"/>
    <property type="molecule type" value="Genomic_DNA"/>
</dbReference>
<keyword evidence="1" id="KW-0472">Membrane</keyword>
<reference evidence="2" key="1">
    <citation type="submission" date="2016-04" db="EMBL/GenBank/DDBJ databases">
        <authorList>
            <person name="Evans L.H."/>
            <person name="Alamgir A."/>
            <person name="Owens N."/>
            <person name="Weber N.D."/>
            <person name="Virtaneva K."/>
            <person name="Barbian K."/>
            <person name="Babar A."/>
            <person name="Rosenke K."/>
        </authorList>
    </citation>
    <scope>NUCLEOTIDE SEQUENCE</scope>
    <source>
        <strain evidence="2">86</strain>
    </source>
</reference>
<proteinExistence type="predicted"/>
<sequence length="191" mass="20549">MSREEYLSELYALLHQRLPSGELEHIMKYYEDYFNEAGPEREGEVIAELGSPEDLARQVADGGRRSARPPHYRGERRGWTAGRIIALVFLSPLWLTLLVLVAAVPVGLVLGLAAGGLGVAAGGLFTVWCGFTALFTPGLTTTMFFAGLGIFFVAFGLTMLAGALALSRVCGKGVAALCRWLFIGGRRGEAV</sequence>
<feature type="transmembrane region" description="Helical" evidence="1">
    <location>
        <begin position="84"/>
        <end position="104"/>
    </location>
</feature>
<evidence type="ECO:0000313" key="2">
    <source>
        <dbReference type="EMBL" id="SBW05255.1"/>
    </source>
</evidence>
<gene>
    <name evidence="2" type="ORF">KL86CLO1_12009</name>
</gene>
<accession>A0A212K161</accession>
<feature type="transmembrane region" description="Helical" evidence="1">
    <location>
        <begin position="110"/>
        <end position="131"/>
    </location>
</feature>
<evidence type="ECO:0008006" key="3">
    <source>
        <dbReference type="Google" id="ProtNLM"/>
    </source>
</evidence>
<name>A0A212K161_9FIRM</name>
<protein>
    <recommendedName>
        <fullName evidence="3">DUF1700 domain-containing protein</fullName>
    </recommendedName>
</protein>